<keyword evidence="6 8" id="KW-1133">Transmembrane helix</keyword>
<keyword evidence="4 8" id="KW-1003">Cell membrane</keyword>
<evidence type="ECO:0000313" key="9">
    <source>
        <dbReference type="EMBL" id="PCI29926.1"/>
    </source>
</evidence>
<organism evidence="9 10">
    <name type="scientific">SAR324 cluster bacterium</name>
    <dbReference type="NCBI Taxonomy" id="2024889"/>
    <lineage>
        <taxon>Bacteria</taxon>
        <taxon>Deltaproteobacteria</taxon>
        <taxon>SAR324 cluster</taxon>
    </lineage>
</organism>
<feature type="transmembrane region" description="Helical" evidence="8">
    <location>
        <begin position="74"/>
        <end position="93"/>
    </location>
</feature>
<dbReference type="PANTHER" id="PTHR30269">
    <property type="entry name" value="TRANSMEMBRANE PROTEIN YFCA"/>
    <property type="match status" value="1"/>
</dbReference>
<comment type="similarity">
    <text evidence="2 8">Belongs to the 4-toluene sulfonate uptake permease (TSUP) (TC 2.A.102) family.</text>
</comment>
<gene>
    <name evidence="9" type="ORF">COB67_03150</name>
</gene>
<dbReference type="Pfam" id="PF01925">
    <property type="entry name" value="TauE"/>
    <property type="match status" value="1"/>
</dbReference>
<reference evidence="10" key="1">
    <citation type="submission" date="2017-08" db="EMBL/GenBank/DDBJ databases">
        <title>A dynamic microbial community with high functional redundancy inhabits the cold, oxic subseafloor aquifer.</title>
        <authorList>
            <person name="Tully B.J."/>
            <person name="Wheat C.G."/>
            <person name="Glazer B.T."/>
            <person name="Huber J.A."/>
        </authorList>
    </citation>
    <scope>NUCLEOTIDE SEQUENCE [LARGE SCALE GENOMIC DNA]</scope>
</reference>
<evidence type="ECO:0000256" key="3">
    <source>
        <dbReference type="ARBA" id="ARBA00022448"/>
    </source>
</evidence>
<evidence type="ECO:0000256" key="8">
    <source>
        <dbReference type="RuleBase" id="RU363041"/>
    </source>
</evidence>
<keyword evidence="7 8" id="KW-0472">Membrane</keyword>
<evidence type="ECO:0000256" key="4">
    <source>
        <dbReference type="ARBA" id="ARBA00022475"/>
    </source>
</evidence>
<feature type="transmembrane region" description="Helical" evidence="8">
    <location>
        <begin position="99"/>
        <end position="118"/>
    </location>
</feature>
<dbReference type="EMBL" id="NVSR01000009">
    <property type="protein sequence ID" value="PCI29926.1"/>
    <property type="molecule type" value="Genomic_DNA"/>
</dbReference>
<sequence length="252" mass="26757">MSIELLALLFLVGLMAGFIDSIAGGGGLIALPALLSIGLPPQIALGTNKLQGTFGTFSATWNFLRKGEISLSEVWRGVIFTLIGAGIGAWSIQQIDAGFLQQIIPFLLLGVFLHTLLSKDLGFKERPARLESPIFFFIFGLLLGFYDGFFGPGTGSFWTAAILLLLGLNMTKATGITKVMNFSSNVIALILFIQGGNVVYSVGLSMGAGQLIGARIGSGLAIKKGAAFIRPVFLSVVFVTILRLAYVNYQGS</sequence>
<evidence type="ECO:0000256" key="2">
    <source>
        <dbReference type="ARBA" id="ARBA00009142"/>
    </source>
</evidence>
<comment type="caution">
    <text evidence="9">The sequence shown here is derived from an EMBL/GenBank/DDBJ whole genome shotgun (WGS) entry which is preliminary data.</text>
</comment>
<feature type="transmembrane region" description="Helical" evidence="8">
    <location>
        <begin position="228"/>
        <end position="246"/>
    </location>
</feature>
<feature type="transmembrane region" description="Helical" evidence="8">
    <location>
        <begin position="155"/>
        <end position="174"/>
    </location>
</feature>
<dbReference type="AlphaFoldDB" id="A0A2A4T8H1"/>
<keyword evidence="3" id="KW-0813">Transport</keyword>
<accession>A0A2A4T8H1</accession>
<feature type="transmembrane region" description="Helical" evidence="8">
    <location>
        <begin position="6"/>
        <end position="35"/>
    </location>
</feature>
<dbReference type="GO" id="GO:0005886">
    <property type="term" value="C:plasma membrane"/>
    <property type="evidence" value="ECO:0007669"/>
    <property type="project" value="UniProtKB-SubCell"/>
</dbReference>
<dbReference type="InterPro" id="IPR052017">
    <property type="entry name" value="TSUP"/>
</dbReference>
<evidence type="ECO:0000256" key="1">
    <source>
        <dbReference type="ARBA" id="ARBA00004651"/>
    </source>
</evidence>
<evidence type="ECO:0000313" key="10">
    <source>
        <dbReference type="Proteomes" id="UP000218113"/>
    </source>
</evidence>
<evidence type="ECO:0000256" key="7">
    <source>
        <dbReference type="ARBA" id="ARBA00023136"/>
    </source>
</evidence>
<proteinExistence type="inferred from homology"/>
<name>A0A2A4T8H1_9DELT</name>
<dbReference type="Proteomes" id="UP000218113">
    <property type="component" value="Unassembled WGS sequence"/>
</dbReference>
<dbReference type="InterPro" id="IPR002781">
    <property type="entry name" value="TM_pro_TauE-like"/>
</dbReference>
<feature type="transmembrane region" description="Helical" evidence="8">
    <location>
        <begin position="186"/>
        <end position="208"/>
    </location>
</feature>
<evidence type="ECO:0000256" key="6">
    <source>
        <dbReference type="ARBA" id="ARBA00022989"/>
    </source>
</evidence>
<evidence type="ECO:0000256" key="5">
    <source>
        <dbReference type="ARBA" id="ARBA00022692"/>
    </source>
</evidence>
<protein>
    <recommendedName>
        <fullName evidence="8">Probable membrane transporter protein</fullName>
    </recommendedName>
</protein>
<dbReference type="PANTHER" id="PTHR30269:SF0">
    <property type="entry name" value="MEMBRANE TRANSPORTER PROTEIN YFCA-RELATED"/>
    <property type="match status" value="1"/>
</dbReference>
<keyword evidence="5 8" id="KW-0812">Transmembrane</keyword>
<comment type="subcellular location">
    <subcellularLocation>
        <location evidence="1 8">Cell membrane</location>
        <topology evidence="1 8">Multi-pass membrane protein</topology>
    </subcellularLocation>
</comment>